<protein>
    <recommendedName>
        <fullName evidence="3">Secreted protein</fullName>
    </recommendedName>
</protein>
<keyword evidence="2" id="KW-1185">Reference proteome</keyword>
<accession>A0A5M3T752</accession>
<evidence type="ECO:0000313" key="2">
    <source>
        <dbReference type="Proteomes" id="UP000326169"/>
    </source>
</evidence>
<reference evidence="1 2" key="1">
    <citation type="journal article" date="2019" name="J Genomics">
        <title>The Draft Genome of a Hydrogen-producing Cyanobacterium, Arthrospira platensis NIES-46.</title>
        <authorList>
            <person name="Suzuki S."/>
            <person name="Yamaguchi H."/>
            <person name="Kawachi M."/>
        </authorList>
    </citation>
    <scope>NUCLEOTIDE SEQUENCE [LARGE SCALE GENOMIC DNA]</scope>
    <source>
        <strain evidence="1 2">NIES-46</strain>
    </source>
</reference>
<dbReference type="Proteomes" id="UP000326169">
    <property type="component" value="Unassembled WGS sequence"/>
</dbReference>
<evidence type="ECO:0000313" key="1">
    <source>
        <dbReference type="EMBL" id="GCE93838.1"/>
    </source>
</evidence>
<proteinExistence type="predicted"/>
<dbReference type="EMBL" id="BIMW01000080">
    <property type="protein sequence ID" value="GCE93838.1"/>
    <property type="molecule type" value="Genomic_DNA"/>
</dbReference>
<sequence length="93" mass="10285">MGIIMWKYIITALVALELVLLSSFWSPAAATINDTESYIWDYAYSGSSQFVCKQVIFHPIGEPVTAHESLTQPAILRSHIVDSSHCKSVSKPS</sequence>
<evidence type="ECO:0008006" key="3">
    <source>
        <dbReference type="Google" id="ProtNLM"/>
    </source>
</evidence>
<name>A0A5M3T752_LIMPL</name>
<comment type="caution">
    <text evidence="1">The sequence shown here is derived from an EMBL/GenBank/DDBJ whole genome shotgun (WGS) entry which is preliminary data.</text>
</comment>
<organism evidence="1 2">
    <name type="scientific">Limnospira platensis NIES-46</name>
    <dbReference type="NCBI Taxonomy" id="1236695"/>
    <lineage>
        <taxon>Bacteria</taxon>
        <taxon>Bacillati</taxon>
        <taxon>Cyanobacteriota</taxon>
        <taxon>Cyanophyceae</taxon>
        <taxon>Oscillatoriophycideae</taxon>
        <taxon>Oscillatoriales</taxon>
        <taxon>Sirenicapillariaceae</taxon>
        <taxon>Limnospira</taxon>
    </lineage>
</organism>
<gene>
    <name evidence="1" type="ORF">NIES46_18900</name>
</gene>